<dbReference type="Proteomes" id="UP001386955">
    <property type="component" value="Unassembled WGS sequence"/>
</dbReference>
<keyword evidence="3" id="KW-1185">Reference proteome</keyword>
<accession>A0AAN9XJW2</accession>
<evidence type="ECO:0000256" key="1">
    <source>
        <dbReference type="SAM" id="MobiDB-lite"/>
    </source>
</evidence>
<proteinExistence type="predicted"/>
<comment type="caution">
    <text evidence="2">The sequence shown here is derived from an EMBL/GenBank/DDBJ whole genome shotgun (WGS) entry which is preliminary data.</text>
</comment>
<dbReference type="EMBL" id="JAYMYS010000004">
    <property type="protein sequence ID" value="KAK7395637.1"/>
    <property type="molecule type" value="Genomic_DNA"/>
</dbReference>
<reference evidence="2 3" key="1">
    <citation type="submission" date="2024-01" db="EMBL/GenBank/DDBJ databases">
        <title>The genomes of 5 underutilized Papilionoideae crops provide insights into root nodulation and disease resistanc.</title>
        <authorList>
            <person name="Jiang F."/>
        </authorList>
    </citation>
    <scope>NUCLEOTIDE SEQUENCE [LARGE SCALE GENOMIC DNA]</scope>
    <source>
        <strain evidence="2">DUOXIRENSHENG_FW03</strain>
        <tissue evidence="2">Leaves</tissue>
    </source>
</reference>
<sequence length="81" mass="8798">MGWVGGEMGGYREWLALEEAARSGVKGVHRCMITRRTSLPRVPSSFSSHPSPPPPPPTPNFGAVKKNKKAVQIENAFVSSH</sequence>
<feature type="compositionally biased region" description="Low complexity" evidence="1">
    <location>
        <begin position="40"/>
        <end position="49"/>
    </location>
</feature>
<evidence type="ECO:0000313" key="2">
    <source>
        <dbReference type="EMBL" id="KAK7395637.1"/>
    </source>
</evidence>
<feature type="compositionally biased region" description="Pro residues" evidence="1">
    <location>
        <begin position="50"/>
        <end position="59"/>
    </location>
</feature>
<evidence type="ECO:0000313" key="3">
    <source>
        <dbReference type="Proteomes" id="UP001386955"/>
    </source>
</evidence>
<feature type="region of interest" description="Disordered" evidence="1">
    <location>
        <begin position="39"/>
        <end position="63"/>
    </location>
</feature>
<protein>
    <submittedName>
        <fullName evidence="2">Uncharacterized protein</fullName>
    </submittedName>
</protein>
<organism evidence="2 3">
    <name type="scientific">Psophocarpus tetragonolobus</name>
    <name type="common">Winged bean</name>
    <name type="synonym">Dolichos tetragonolobus</name>
    <dbReference type="NCBI Taxonomy" id="3891"/>
    <lineage>
        <taxon>Eukaryota</taxon>
        <taxon>Viridiplantae</taxon>
        <taxon>Streptophyta</taxon>
        <taxon>Embryophyta</taxon>
        <taxon>Tracheophyta</taxon>
        <taxon>Spermatophyta</taxon>
        <taxon>Magnoliopsida</taxon>
        <taxon>eudicotyledons</taxon>
        <taxon>Gunneridae</taxon>
        <taxon>Pentapetalae</taxon>
        <taxon>rosids</taxon>
        <taxon>fabids</taxon>
        <taxon>Fabales</taxon>
        <taxon>Fabaceae</taxon>
        <taxon>Papilionoideae</taxon>
        <taxon>50 kb inversion clade</taxon>
        <taxon>NPAAA clade</taxon>
        <taxon>indigoferoid/millettioid clade</taxon>
        <taxon>Phaseoleae</taxon>
        <taxon>Psophocarpus</taxon>
    </lineage>
</organism>
<dbReference type="AlphaFoldDB" id="A0AAN9XJW2"/>
<gene>
    <name evidence="2" type="ORF">VNO78_16201</name>
</gene>
<name>A0AAN9XJW2_PSOTE</name>